<accession>A0A379QEW3</accession>
<protein>
    <submittedName>
        <fullName evidence="2">Uncharacterized protein</fullName>
    </submittedName>
</protein>
<dbReference type="Proteomes" id="UP000254597">
    <property type="component" value="Unassembled WGS sequence"/>
</dbReference>
<keyword evidence="1" id="KW-0472">Membrane</keyword>
<organism evidence="2 3">
    <name type="scientific">Salmonella enterica</name>
    <name type="common">Salmonella choleraesuis</name>
    <dbReference type="NCBI Taxonomy" id="28901"/>
    <lineage>
        <taxon>Bacteria</taxon>
        <taxon>Pseudomonadati</taxon>
        <taxon>Pseudomonadota</taxon>
        <taxon>Gammaproteobacteria</taxon>
        <taxon>Enterobacterales</taxon>
        <taxon>Enterobacteriaceae</taxon>
        <taxon>Salmonella</taxon>
    </lineage>
</organism>
<keyword evidence="1" id="KW-0812">Transmembrane</keyword>
<sequence>MGSRHDHQKQDLVLYHVMSSSLFTFNYVVLIADIIPATRFIKTFKWHLINSYIITTCKFQSLIITTKLICNNYIDNSLIVIKTVLR</sequence>
<evidence type="ECO:0000313" key="2">
    <source>
        <dbReference type="EMBL" id="SUF54992.1"/>
    </source>
</evidence>
<proteinExistence type="predicted"/>
<dbReference type="AlphaFoldDB" id="A0A379QEW3"/>
<evidence type="ECO:0000313" key="3">
    <source>
        <dbReference type="Proteomes" id="UP000254597"/>
    </source>
</evidence>
<feature type="transmembrane region" description="Helical" evidence="1">
    <location>
        <begin position="12"/>
        <end position="35"/>
    </location>
</feature>
<dbReference type="EMBL" id="UGWP01000003">
    <property type="protein sequence ID" value="SUF54992.1"/>
    <property type="molecule type" value="Genomic_DNA"/>
</dbReference>
<evidence type="ECO:0000256" key="1">
    <source>
        <dbReference type="SAM" id="Phobius"/>
    </source>
</evidence>
<reference evidence="2 3" key="1">
    <citation type="submission" date="2018-06" db="EMBL/GenBank/DDBJ databases">
        <authorList>
            <consortium name="Pathogen Informatics"/>
            <person name="Doyle S."/>
        </authorList>
    </citation>
    <scope>NUCLEOTIDE SEQUENCE [LARGE SCALE GENOMIC DNA]</scope>
    <source>
        <strain evidence="2 3">NCTC10252</strain>
    </source>
</reference>
<gene>
    <name evidence="2" type="ORF">NCTC10252_00159</name>
</gene>
<name>A0A379QEW3_SALER</name>
<keyword evidence="1" id="KW-1133">Transmembrane helix</keyword>